<reference evidence="2" key="1">
    <citation type="submission" date="2019-10" db="EMBL/GenBank/DDBJ databases">
        <authorList>
            <person name="Soares A.E.R."/>
            <person name="Aleixo A."/>
            <person name="Schneider P."/>
            <person name="Miyaki C.Y."/>
            <person name="Schneider M.P."/>
            <person name="Mello C."/>
            <person name="Vasconcelos A.T.R."/>
        </authorList>
    </citation>
    <scope>NUCLEOTIDE SEQUENCE</scope>
    <source>
        <tissue evidence="2">Muscle</tissue>
    </source>
</reference>
<proteinExistence type="predicted"/>
<evidence type="ECO:0000313" key="2">
    <source>
        <dbReference type="EMBL" id="KAJ7428648.1"/>
    </source>
</evidence>
<keyword evidence="3" id="KW-1185">Reference proteome</keyword>
<feature type="region of interest" description="Disordered" evidence="1">
    <location>
        <begin position="15"/>
        <end position="96"/>
    </location>
</feature>
<evidence type="ECO:0000256" key="1">
    <source>
        <dbReference type="SAM" id="MobiDB-lite"/>
    </source>
</evidence>
<comment type="caution">
    <text evidence="2">The sequence shown here is derived from an EMBL/GenBank/DDBJ whole genome shotgun (WGS) entry which is preliminary data.</text>
</comment>
<name>A0ABQ9DZE9_9PASS</name>
<accession>A0ABQ9DZE9</accession>
<protein>
    <submittedName>
        <fullName evidence="2">Uncharacterized protein</fullName>
    </submittedName>
</protein>
<sequence>MSKSIVQAILDFQNHGISRAGRYSQGSSSPTPGPVGPKNPTNPKIPMSKSIVRAFPDFQNHGISRAGRDPPGSSSPNPGPVGPKNPTNPKIQMSNFPNISRIMEYPKLEGTHKDHKIMDYPELERTHQDHPVQLLALLDPKIPQIPKSQLLGVLSKHFWSSGSLGAMTKPRGSWSVPTTL</sequence>
<organism evidence="2 3">
    <name type="scientific">Willisornis vidua</name>
    <name type="common">Xingu scale-backed antbird</name>
    <dbReference type="NCBI Taxonomy" id="1566151"/>
    <lineage>
        <taxon>Eukaryota</taxon>
        <taxon>Metazoa</taxon>
        <taxon>Chordata</taxon>
        <taxon>Craniata</taxon>
        <taxon>Vertebrata</taxon>
        <taxon>Euteleostomi</taxon>
        <taxon>Archelosauria</taxon>
        <taxon>Archosauria</taxon>
        <taxon>Dinosauria</taxon>
        <taxon>Saurischia</taxon>
        <taxon>Theropoda</taxon>
        <taxon>Coelurosauria</taxon>
        <taxon>Aves</taxon>
        <taxon>Neognathae</taxon>
        <taxon>Neoaves</taxon>
        <taxon>Telluraves</taxon>
        <taxon>Australaves</taxon>
        <taxon>Passeriformes</taxon>
        <taxon>Thamnophilidae</taxon>
        <taxon>Willisornis</taxon>
    </lineage>
</organism>
<gene>
    <name evidence="2" type="ORF">WISP_01109</name>
</gene>
<dbReference type="EMBL" id="WHWB01024453">
    <property type="protein sequence ID" value="KAJ7428648.1"/>
    <property type="molecule type" value="Genomic_DNA"/>
</dbReference>
<dbReference type="Proteomes" id="UP001145742">
    <property type="component" value="Unassembled WGS sequence"/>
</dbReference>
<evidence type="ECO:0000313" key="3">
    <source>
        <dbReference type="Proteomes" id="UP001145742"/>
    </source>
</evidence>